<dbReference type="AlphaFoldDB" id="A0A9N9FLV6"/>
<keyword evidence="5" id="KW-1185">Reference proteome</keyword>
<feature type="region of interest" description="Disordered" evidence="1">
    <location>
        <begin position="1"/>
        <end position="31"/>
    </location>
</feature>
<dbReference type="PANTHER" id="PTHR45856">
    <property type="entry name" value="ALPHA/BETA-HYDROLASES SUPERFAMILY PROTEIN"/>
    <property type="match status" value="1"/>
</dbReference>
<evidence type="ECO:0000259" key="3">
    <source>
        <dbReference type="Pfam" id="PF01764"/>
    </source>
</evidence>
<feature type="compositionally biased region" description="Basic and acidic residues" evidence="1">
    <location>
        <begin position="10"/>
        <end position="19"/>
    </location>
</feature>
<dbReference type="OrthoDB" id="426718at2759"/>
<dbReference type="EMBL" id="CAJVPV010003102">
    <property type="protein sequence ID" value="CAG8543264.1"/>
    <property type="molecule type" value="Genomic_DNA"/>
</dbReference>
<dbReference type="InterPro" id="IPR002921">
    <property type="entry name" value="Fungal_lipase-type"/>
</dbReference>
<dbReference type="Gene3D" id="3.40.50.1820">
    <property type="entry name" value="alpha/beta hydrolase"/>
    <property type="match status" value="2"/>
</dbReference>
<sequence>MSDIDNDTIEEIKSTKEFATENETAPENPESDDTIVEMREILDDLKLLDLFHSQHTRAPHLIQGRIAYFLYAWRAIRYIFVAFYMDWTVVIRHPLNFILIAISLVVSTVLLGILGIFITIYSLLRWSLFLSDSRSKELNGYGLLKEEYEKYRLACSKYGKYKPCDKHDRECKGLRSSCQEYNDYIDNLKSGMKLLGNGDSNEKQVRKNYQVYNKIEMLLFLASIVYQREKAIIHLIHENINDLKKVHRTGSEELKEKVYEIVKEQLGKVKNIVDEYEKVEKLVESGNVAEKEEDSENVLKRSKEIKKKLKENHFRLIFLTFFLNLSTFSVIMVKITQFFIRKFFPHIKAEDGMQKENMKSIKDSIKGLVRYNERQINNQLKKIHKGLEFTSISELNTADGGSFCGMFYNDDENFIVVSFKGTSPTNFGEWISNLTFQCVDARGFLYGQVHRGFYNYLFPLDEKRSAKGFQSYPSSRITRAIGRKAKDIRIDKTYKNVLDFCKNKLAVTIDENIKVNEDDEKSDEKSFWENLSNVIKNESFWDNSSSERIKEFSRDYVEILSGKQDDDHMVKEILGLFFDLTRPQDPHKVGLINNFYLKEISDYVCRKFINNLKKVQKVNLWITGHSLGGGLATLFYARLLKVNLGELKNVCKLRDTVTFASPAVGDIHFAAELSSLKNDPANEDRPLWRIVLKRDIVPKLPHRACDKGLRKYGYHYNVLMNYVQVGDKVIFKSDGSFAKLTCGKFVKEIQEPYADRELFLSKDNLEDEIERCVEKYYDANRALRNTNRFRKLLNPCRIVDSISQHFVGSYIDTISNYRKKERKSEEVESGVEIKS</sequence>
<comment type="caution">
    <text evidence="4">The sequence shown here is derived from an EMBL/GenBank/DDBJ whole genome shotgun (WGS) entry which is preliminary data.</text>
</comment>
<dbReference type="InterPro" id="IPR051218">
    <property type="entry name" value="Sec_MonoDiacylglyc_Lipase"/>
</dbReference>
<dbReference type="Proteomes" id="UP000789342">
    <property type="component" value="Unassembled WGS sequence"/>
</dbReference>
<accession>A0A9N9FLV6</accession>
<evidence type="ECO:0000256" key="1">
    <source>
        <dbReference type="SAM" id="MobiDB-lite"/>
    </source>
</evidence>
<evidence type="ECO:0000256" key="2">
    <source>
        <dbReference type="SAM" id="Phobius"/>
    </source>
</evidence>
<evidence type="ECO:0000313" key="5">
    <source>
        <dbReference type="Proteomes" id="UP000789342"/>
    </source>
</evidence>
<feature type="transmembrane region" description="Helical" evidence="2">
    <location>
        <begin position="66"/>
        <end position="85"/>
    </location>
</feature>
<dbReference type="GO" id="GO:0006629">
    <property type="term" value="P:lipid metabolic process"/>
    <property type="evidence" value="ECO:0007669"/>
    <property type="project" value="InterPro"/>
</dbReference>
<feature type="domain" description="Fungal lipase-type" evidence="3">
    <location>
        <begin position="568"/>
        <end position="702"/>
    </location>
</feature>
<feature type="transmembrane region" description="Helical" evidence="2">
    <location>
        <begin position="316"/>
        <end position="340"/>
    </location>
</feature>
<dbReference type="SUPFAM" id="SSF53474">
    <property type="entry name" value="alpha/beta-Hydrolases"/>
    <property type="match status" value="2"/>
</dbReference>
<evidence type="ECO:0000313" key="4">
    <source>
        <dbReference type="EMBL" id="CAG8543264.1"/>
    </source>
</evidence>
<keyword evidence="2" id="KW-0472">Membrane</keyword>
<dbReference type="PANTHER" id="PTHR45856:SF24">
    <property type="entry name" value="FUNGAL LIPASE-LIKE DOMAIN-CONTAINING PROTEIN"/>
    <property type="match status" value="1"/>
</dbReference>
<reference evidence="4" key="1">
    <citation type="submission" date="2021-06" db="EMBL/GenBank/DDBJ databases">
        <authorList>
            <person name="Kallberg Y."/>
            <person name="Tangrot J."/>
            <person name="Rosling A."/>
        </authorList>
    </citation>
    <scope>NUCLEOTIDE SEQUENCE</scope>
    <source>
        <strain evidence="4">CL551</strain>
    </source>
</reference>
<dbReference type="CDD" id="cd00519">
    <property type="entry name" value="Lipase_3"/>
    <property type="match status" value="1"/>
</dbReference>
<proteinExistence type="predicted"/>
<feature type="transmembrane region" description="Helical" evidence="2">
    <location>
        <begin position="97"/>
        <end position="124"/>
    </location>
</feature>
<gene>
    <name evidence="4" type="ORF">AMORRO_LOCUS5229</name>
</gene>
<name>A0A9N9FLV6_9GLOM</name>
<keyword evidence="2" id="KW-1133">Transmembrane helix</keyword>
<keyword evidence="2" id="KW-0812">Transmembrane</keyword>
<dbReference type="InterPro" id="IPR029058">
    <property type="entry name" value="AB_hydrolase_fold"/>
</dbReference>
<dbReference type="Pfam" id="PF01764">
    <property type="entry name" value="Lipase_3"/>
    <property type="match status" value="1"/>
</dbReference>
<organism evidence="4 5">
    <name type="scientific">Acaulospora morrowiae</name>
    <dbReference type="NCBI Taxonomy" id="94023"/>
    <lineage>
        <taxon>Eukaryota</taxon>
        <taxon>Fungi</taxon>
        <taxon>Fungi incertae sedis</taxon>
        <taxon>Mucoromycota</taxon>
        <taxon>Glomeromycotina</taxon>
        <taxon>Glomeromycetes</taxon>
        <taxon>Diversisporales</taxon>
        <taxon>Acaulosporaceae</taxon>
        <taxon>Acaulospora</taxon>
    </lineage>
</organism>
<protein>
    <submittedName>
        <fullName evidence="4">7665_t:CDS:1</fullName>
    </submittedName>
</protein>